<dbReference type="FunFam" id="3.40.50.300:FF:000426">
    <property type="entry name" value="Ferrous iron transport protein B"/>
    <property type="match status" value="1"/>
</dbReference>
<keyword evidence="7 15" id="KW-0547">Nucleotide-binding</keyword>
<dbReference type="InterPro" id="IPR027417">
    <property type="entry name" value="P-loop_NTPase"/>
</dbReference>
<evidence type="ECO:0000256" key="13">
    <source>
        <dbReference type="ARBA" id="ARBA00031200"/>
    </source>
</evidence>
<feature type="binding site" evidence="16">
    <location>
        <position position="22"/>
    </location>
    <ligand>
        <name>Mg(2+)</name>
        <dbReference type="ChEBI" id="CHEBI:18420"/>
        <label>1</label>
    </ligand>
</feature>
<dbReference type="PROSITE" id="PS51711">
    <property type="entry name" value="G_FEOB"/>
    <property type="match status" value="1"/>
</dbReference>
<feature type="binding site" evidence="15">
    <location>
        <begin position="55"/>
        <end position="58"/>
    </location>
    <ligand>
        <name>GTP</name>
        <dbReference type="ChEBI" id="CHEBI:37565"/>
        <label>1</label>
    </ligand>
</feature>
<dbReference type="GO" id="GO:0015093">
    <property type="term" value="F:ferrous iron transmembrane transporter activity"/>
    <property type="evidence" value="ECO:0007669"/>
    <property type="project" value="UniProtKB-UniRule"/>
</dbReference>
<dbReference type="Pfam" id="PF17910">
    <property type="entry name" value="FeoB_Cyto"/>
    <property type="match status" value="1"/>
</dbReference>
<dbReference type="Pfam" id="PF07670">
    <property type="entry name" value="Gate"/>
    <property type="match status" value="2"/>
</dbReference>
<keyword evidence="10" id="KW-0406">Ion transport</keyword>
<keyword evidence="5" id="KW-0997">Cell inner membrane</keyword>
<dbReference type="InterPro" id="IPR050860">
    <property type="entry name" value="FeoB_GTPase"/>
</dbReference>
<evidence type="ECO:0000256" key="10">
    <source>
        <dbReference type="ARBA" id="ARBA00023065"/>
    </source>
</evidence>
<feature type="transmembrane region" description="Helical" evidence="17">
    <location>
        <begin position="522"/>
        <end position="544"/>
    </location>
</feature>
<evidence type="ECO:0000256" key="12">
    <source>
        <dbReference type="ARBA" id="ARBA00023136"/>
    </source>
</evidence>
<feature type="domain" description="FeoB-type G" evidence="18">
    <location>
        <begin position="1"/>
        <end position="167"/>
    </location>
</feature>
<dbReference type="Gene3D" id="1.10.287.1770">
    <property type="match status" value="1"/>
</dbReference>
<evidence type="ECO:0000256" key="5">
    <source>
        <dbReference type="ARBA" id="ARBA00022519"/>
    </source>
</evidence>
<dbReference type="NCBIfam" id="TIGR00437">
    <property type="entry name" value="feoB"/>
    <property type="match status" value="1"/>
</dbReference>
<comment type="subcellular location">
    <subcellularLocation>
        <location evidence="1">Cell inner membrane</location>
        <topology evidence="1">Multi-pass membrane protein</topology>
    </subcellularLocation>
</comment>
<feature type="binding site" evidence="16">
    <location>
        <position position="23"/>
    </location>
    <ligand>
        <name>Mg(2+)</name>
        <dbReference type="ChEBI" id="CHEBI:18420"/>
        <label>2</label>
    </ligand>
</feature>
<dbReference type="Proteomes" id="UP000273278">
    <property type="component" value="Chromosome"/>
</dbReference>
<evidence type="ECO:0000256" key="6">
    <source>
        <dbReference type="ARBA" id="ARBA00022692"/>
    </source>
</evidence>
<dbReference type="InterPro" id="IPR041069">
    <property type="entry name" value="FeoB_Cyto"/>
</dbReference>
<dbReference type="Gene3D" id="3.40.50.300">
    <property type="entry name" value="P-loop containing nucleotide triphosphate hydrolases"/>
    <property type="match status" value="1"/>
</dbReference>
<reference evidence="19 20" key="1">
    <citation type="submission" date="2016-10" db="EMBL/GenBank/DDBJ databases">
        <title>Complete genome of the TMA-utilizing, human hosted archaeon Methanomethylophilus alvus Gen. nov, sp. nov., strain Mx-05, derived from a pure culture.</title>
        <authorList>
            <person name="Brugere J.-F."/>
            <person name="Ben Hania W."/>
            <person name="Chaudhary P.P."/>
            <person name="Gaci N."/>
            <person name="Borrel G."/>
            <person name="Cao Van Tuat L."/>
            <person name="Fardeau M.-L."/>
            <person name="Harris H.M.B."/>
            <person name="O'Toole P.W."/>
            <person name="Ollivier B."/>
        </authorList>
    </citation>
    <scope>NUCLEOTIDE SEQUENCE [LARGE SCALE GENOMIC DNA]</scope>
    <source>
        <strain evidence="19 20">Mx-05</strain>
    </source>
</reference>
<feature type="binding site" evidence="15">
    <location>
        <begin position="8"/>
        <end position="15"/>
    </location>
    <ligand>
        <name>GTP</name>
        <dbReference type="ChEBI" id="CHEBI:37565"/>
        <label>1</label>
    </ligand>
</feature>
<dbReference type="GO" id="GO:0046872">
    <property type="term" value="F:metal ion binding"/>
    <property type="evidence" value="ECO:0007669"/>
    <property type="project" value="UniProtKB-KW"/>
</dbReference>
<evidence type="ECO:0000256" key="3">
    <source>
        <dbReference type="ARBA" id="ARBA00022475"/>
    </source>
</evidence>
<keyword evidence="3" id="KW-1003">Cell membrane</keyword>
<dbReference type="SUPFAM" id="SSF52540">
    <property type="entry name" value="P-loop containing nucleoside triphosphate hydrolases"/>
    <property type="match status" value="1"/>
</dbReference>
<evidence type="ECO:0000313" key="19">
    <source>
        <dbReference type="EMBL" id="AYQ55192.1"/>
    </source>
</evidence>
<feature type="transmembrane region" description="Helical" evidence="17">
    <location>
        <begin position="683"/>
        <end position="704"/>
    </location>
</feature>
<dbReference type="GO" id="GO:0005886">
    <property type="term" value="C:plasma membrane"/>
    <property type="evidence" value="ECO:0007669"/>
    <property type="project" value="UniProtKB-SubCell"/>
</dbReference>
<feature type="binding site" evidence="15">
    <location>
        <begin position="118"/>
        <end position="121"/>
    </location>
    <ligand>
        <name>GTP</name>
        <dbReference type="ChEBI" id="CHEBI:37565"/>
        <label>1</label>
    </ligand>
</feature>
<dbReference type="InterPro" id="IPR011642">
    <property type="entry name" value="Gate_dom"/>
</dbReference>
<dbReference type="InterPro" id="IPR011640">
    <property type="entry name" value="Fe2_transport_prot_B_C"/>
</dbReference>
<organism evidence="19 20">
    <name type="scientific">Methanomethylophilus alvi</name>
    <dbReference type="NCBI Taxonomy" id="1291540"/>
    <lineage>
        <taxon>Archaea</taxon>
        <taxon>Methanobacteriati</taxon>
        <taxon>Thermoplasmatota</taxon>
        <taxon>Thermoplasmata</taxon>
        <taxon>Methanomassiliicoccales</taxon>
        <taxon>Methanomethylophilaceae</taxon>
        <taxon>Methanomethylophilus</taxon>
    </lineage>
</organism>
<keyword evidence="12 17" id="KW-0472">Membrane</keyword>
<keyword evidence="9" id="KW-0408">Iron</keyword>
<dbReference type="EMBL" id="CP017686">
    <property type="protein sequence ID" value="AYQ55192.1"/>
    <property type="molecule type" value="Genomic_DNA"/>
</dbReference>
<proteinExistence type="predicted"/>
<evidence type="ECO:0000256" key="17">
    <source>
        <dbReference type="SAM" id="Phobius"/>
    </source>
</evidence>
<dbReference type="CDD" id="cd01879">
    <property type="entry name" value="FeoB"/>
    <property type="match status" value="1"/>
</dbReference>
<feature type="transmembrane region" description="Helical" evidence="17">
    <location>
        <begin position="348"/>
        <end position="372"/>
    </location>
</feature>
<dbReference type="PANTHER" id="PTHR43185:SF1">
    <property type="entry name" value="FE(2+) TRANSPORTER FEOB"/>
    <property type="match status" value="1"/>
</dbReference>
<dbReference type="GO" id="GO:0005525">
    <property type="term" value="F:GTP binding"/>
    <property type="evidence" value="ECO:0007669"/>
    <property type="project" value="UniProtKB-KW"/>
</dbReference>
<sequence length="726" mass="79043">MITAALIGNPNSGKTTVFNKLTGSIQHVGNWPGVTVERKQGYIRNTSKDRILVVDLPGVYSLSPYSPEEIVSRDYLIGTQESKPDVAINIVDASNMERALYLLLQVADLGIPMVVVLNMVDIAEKNGMRVDSRELAESLGCEVVETIGIRNMGTSEIGEAVQRAYDSKKVPKTITYSESLERCISDVQAIIAPQVRDGLERWCAIKMIERDEIVVNDLDADVVEKANEVISAFEKESSDDGVQIVATERYDAAERIEKSCMHRFEEKKRKDVSISDKIDNILLNRVLGIPIFLAVMLAVYYISIQTVGTWGSDWINDNATAWLQDTVRDALTDANVSTALTGLIVDGIIAGVFAVLGFLPQIIVLFLCLSILEECGYMSRVAYLLDRLFCRFGLSGKTVIPVVIGMGCGVPAIMGSRTIEDEQTRRITAMTTTFVPCSAKLPIITIIIAAFFHESAIVALSMYVLGICMILMSGIILKKFSGVTGKPSPFVMELPVYHAPTCRNVLTNTGEKSWSFVKKAGTFILLSCVIVWFLCSYDWGLGFIGSNETDGSMLADIGGAITNLFALQGFGNHWELTVSSITGLLAKENLLGTLAILVDPSGMATDEEGLLTAAGLAAFCTSGEAMAFLIFNLLCAPCFAAIGAMRRELGTWKATGFAVLYQCILAWCASLVFYQLWRIVHGMFDPIGFVIAVAVCCVYGYFLVAKDPVGAIRKNMEKVKAGGSAE</sequence>
<evidence type="ECO:0000256" key="7">
    <source>
        <dbReference type="ARBA" id="ARBA00022741"/>
    </source>
</evidence>
<dbReference type="InterPro" id="IPR030389">
    <property type="entry name" value="G_FEOB_dom"/>
</dbReference>
<gene>
    <name evidence="19" type="ORF">BKD89_05155</name>
</gene>
<evidence type="ECO:0000256" key="1">
    <source>
        <dbReference type="ARBA" id="ARBA00004429"/>
    </source>
</evidence>
<dbReference type="Pfam" id="PF07664">
    <property type="entry name" value="FeoB_C"/>
    <property type="match status" value="1"/>
</dbReference>
<keyword evidence="4" id="KW-0410">Iron transport</keyword>
<evidence type="ECO:0000259" key="18">
    <source>
        <dbReference type="PROSITE" id="PS51711"/>
    </source>
</evidence>
<name>A0A3G3II55_9ARCH</name>
<dbReference type="RefSeq" id="WP_122892452.1">
    <property type="nucleotide sequence ID" value="NZ_CP017686.1"/>
</dbReference>
<evidence type="ECO:0000256" key="16">
    <source>
        <dbReference type="PIRSR" id="PIRSR603373-2"/>
    </source>
</evidence>
<protein>
    <recommendedName>
        <fullName evidence="13 14">Ferrous iron transport protein B</fullName>
    </recommendedName>
</protein>
<feature type="transmembrane region" description="Helical" evidence="17">
    <location>
        <begin position="657"/>
        <end position="677"/>
    </location>
</feature>
<keyword evidence="16" id="KW-0479">Metal-binding</keyword>
<dbReference type="GeneID" id="38293102"/>
<feature type="transmembrane region" description="Helical" evidence="17">
    <location>
        <begin position="457"/>
        <end position="477"/>
    </location>
</feature>
<evidence type="ECO:0000313" key="20">
    <source>
        <dbReference type="Proteomes" id="UP000273278"/>
    </source>
</evidence>
<keyword evidence="6 17" id="KW-0812">Transmembrane</keyword>
<keyword evidence="2" id="KW-0813">Transport</keyword>
<dbReference type="PANTHER" id="PTHR43185">
    <property type="entry name" value="FERROUS IRON TRANSPORT PROTEIN B"/>
    <property type="match status" value="1"/>
</dbReference>
<feature type="binding site" evidence="16">
    <location>
        <position position="19"/>
    </location>
    <ligand>
        <name>Mg(2+)</name>
        <dbReference type="ChEBI" id="CHEBI:18420"/>
        <label>2</label>
    </ligand>
</feature>
<dbReference type="InterPro" id="IPR003373">
    <property type="entry name" value="Fe2_transport_prot-B"/>
</dbReference>
<evidence type="ECO:0000256" key="8">
    <source>
        <dbReference type="ARBA" id="ARBA00022989"/>
    </source>
</evidence>
<evidence type="ECO:0000256" key="11">
    <source>
        <dbReference type="ARBA" id="ARBA00023134"/>
    </source>
</evidence>
<evidence type="ECO:0000256" key="9">
    <source>
        <dbReference type="ARBA" id="ARBA00023004"/>
    </source>
</evidence>
<accession>A0A3G3II55</accession>
<feature type="transmembrane region" description="Helical" evidence="17">
    <location>
        <begin position="625"/>
        <end position="645"/>
    </location>
</feature>
<evidence type="ECO:0000256" key="4">
    <source>
        <dbReference type="ARBA" id="ARBA00022496"/>
    </source>
</evidence>
<dbReference type="Pfam" id="PF02421">
    <property type="entry name" value="FeoB_N"/>
    <property type="match status" value="1"/>
</dbReference>
<keyword evidence="8 17" id="KW-1133">Transmembrane helix</keyword>
<keyword evidence="11 15" id="KW-0342">GTP-binding</keyword>
<evidence type="ECO:0000256" key="2">
    <source>
        <dbReference type="ARBA" id="ARBA00022448"/>
    </source>
</evidence>
<feature type="transmembrane region" description="Helical" evidence="17">
    <location>
        <begin position="427"/>
        <end position="451"/>
    </location>
</feature>
<dbReference type="AlphaFoldDB" id="A0A3G3II55"/>
<evidence type="ECO:0000256" key="14">
    <source>
        <dbReference type="NCBIfam" id="TIGR00437"/>
    </source>
</evidence>
<feature type="transmembrane region" description="Helical" evidence="17">
    <location>
        <begin position="282"/>
        <end position="302"/>
    </location>
</feature>
<keyword evidence="16" id="KW-0460">Magnesium</keyword>
<evidence type="ECO:0000256" key="15">
    <source>
        <dbReference type="PIRSR" id="PIRSR603373-1"/>
    </source>
</evidence>
<feature type="binding site" evidence="15">
    <location>
        <begin position="33"/>
        <end position="37"/>
    </location>
    <ligand>
        <name>GTP</name>
        <dbReference type="ChEBI" id="CHEBI:37565"/>
        <label>1</label>
    </ligand>
</feature>